<reference evidence="1" key="1">
    <citation type="submission" date="2019-04" db="EMBL/GenBank/DDBJ databases">
        <title>Microbes associate with the intestines of laboratory mice.</title>
        <authorList>
            <person name="Navarre W."/>
            <person name="Wong E."/>
            <person name="Huang K."/>
            <person name="Tropini C."/>
            <person name="Ng K."/>
            <person name="Yu B."/>
        </authorList>
    </citation>
    <scope>NUCLEOTIDE SEQUENCE</scope>
    <source>
        <strain evidence="1">NM73_A23</strain>
    </source>
</reference>
<proteinExistence type="predicted"/>
<dbReference type="Proteomes" id="UP000308886">
    <property type="component" value="Unassembled WGS sequence"/>
</dbReference>
<sequence>MDYLRQLLLEAHREYQNYVVTGVMTPRVFAMQFLDGHHYTDEKDAAGNNIHRKAMGAIGILLQERADLVKRFFSEPSLDVSDIDKMIVLVYTESHDDENPDHVTFKTTYIGQVPELKLSCVIRAEDMPLLADCANGAGFFQRKVTVQEMNDLMSGTLDMPLVAGNLMCISYFFDCLSAMNLINHRWQTVLGRSGSILLQGKNKPQSRSNYSSALSRARSNGIFTHKDDIDILMKHIREKYVQ</sequence>
<gene>
    <name evidence="1" type="ORF">E5358_01795</name>
</gene>
<organism evidence="1 2">
    <name type="scientific">Palleniella muris</name>
    <dbReference type="NCBI Taxonomy" id="3038145"/>
    <lineage>
        <taxon>Bacteria</taxon>
        <taxon>Pseudomonadati</taxon>
        <taxon>Bacteroidota</taxon>
        <taxon>Bacteroidia</taxon>
        <taxon>Bacteroidales</taxon>
        <taxon>Prevotellaceae</taxon>
        <taxon>Palleniella</taxon>
    </lineage>
</organism>
<accession>A0AC61QTN5</accession>
<keyword evidence="2" id="KW-1185">Reference proteome</keyword>
<name>A0AC61QTN5_9BACT</name>
<protein>
    <submittedName>
        <fullName evidence="1">Uncharacterized protein</fullName>
    </submittedName>
</protein>
<evidence type="ECO:0000313" key="1">
    <source>
        <dbReference type="EMBL" id="TGX83929.1"/>
    </source>
</evidence>
<comment type="caution">
    <text evidence="1">The sequence shown here is derived from an EMBL/GenBank/DDBJ whole genome shotgun (WGS) entry which is preliminary data.</text>
</comment>
<evidence type="ECO:0000313" key="2">
    <source>
        <dbReference type="Proteomes" id="UP000308886"/>
    </source>
</evidence>
<dbReference type="EMBL" id="SRZC01000002">
    <property type="protein sequence ID" value="TGX83929.1"/>
    <property type="molecule type" value="Genomic_DNA"/>
</dbReference>